<dbReference type="AlphaFoldDB" id="A0A1Y1I358"/>
<keyword evidence="1" id="KW-0479">Metal-binding</keyword>
<feature type="signal peptide" evidence="4">
    <location>
        <begin position="1"/>
        <end position="23"/>
    </location>
</feature>
<dbReference type="PANTHER" id="PTHR47035">
    <property type="entry name" value="OS11G0150450 PROTEIN"/>
    <property type="match status" value="1"/>
</dbReference>
<dbReference type="OrthoDB" id="8062037at2759"/>
<dbReference type="PANTHER" id="PTHR47035:SF4">
    <property type="entry name" value="OS02G0676500 PROTEIN"/>
    <property type="match status" value="1"/>
</dbReference>
<accession>A0A1Y1I358</accession>
<evidence type="ECO:0000256" key="2">
    <source>
        <dbReference type="SAM" id="MobiDB-lite"/>
    </source>
</evidence>
<dbReference type="CDD" id="cd16461">
    <property type="entry name" value="RING-H2_EL5-like"/>
    <property type="match status" value="1"/>
</dbReference>
<dbReference type="SMART" id="SM00184">
    <property type="entry name" value="RING"/>
    <property type="match status" value="1"/>
</dbReference>
<sequence length="324" mass="34675">MTCLRGPWVLLFLFTGFLVTAAARPLGPGHFGLGNDVGLDVPVERHIVGAGLQSRTFSFLKDMAMNLVGRGCEGMKKAGEAVESQESWLAASNEVLLLQARGVSARSLLQNGGLSQQGQPANAYPGYYQGSLLVSPFLSIVMGAAICVGLCVFLSVCRVVVRHRFAQPLLFEATARQEAPSAALPYSILKGLPIVSFKKEGENQTFNQGNGDNQCPICLIEFEAKDSLRKLPECSHYFHQACVDEWFKRNHTCPLCRTSLLPSEPSSAEATPPDAASSQAQTESAVSSREEVVVPVAALEQEAGQVGSCPAPLEREGPGALRVT</sequence>
<evidence type="ECO:0000313" key="7">
    <source>
        <dbReference type="Proteomes" id="UP000054558"/>
    </source>
</evidence>
<dbReference type="Proteomes" id="UP000054558">
    <property type="component" value="Unassembled WGS sequence"/>
</dbReference>
<keyword evidence="7" id="KW-1185">Reference proteome</keyword>
<feature type="transmembrane region" description="Helical" evidence="3">
    <location>
        <begin position="137"/>
        <end position="161"/>
    </location>
</feature>
<feature type="region of interest" description="Disordered" evidence="2">
    <location>
        <begin position="264"/>
        <end position="289"/>
    </location>
</feature>
<evidence type="ECO:0000259" key="5">
    <source>
        <dbReference type="PROSITE" id="PS50089"/>
    </source>
</evidence>
<keyword evidence="1" id="KW-0862">Zinc</keyword>
<dbReference type="EMBL" id="DF237161">
    <property type="protein sequence ID" value="GAQ84913.1"/>
    <property type="molecule type" value="Genomic_DNA"/>
</dbReference>
<name>A0A1Y1I358_KLENI</name>
<organism evidence="6 7">
    <name type="scientific">Klebsormidium nitens</name>
    <name type="common">Green alga</name>
    <name type="synonym">Ulothrix nitens</name>
    <dbReference type="NCBI Taxonomy" id="105231"/>
    <lineage>
        <taxon>Eukaryota</taxon>
        <taxon>Viridiplantae</taxon>
        <taxon>Streptophyta</taxon>
        <taxon>Klebsormidiophyceae</taxon>
        <taxon>Klebsormidiales</taxon>
        <taxon>Klebsormidiaceae</taxon>
        <taxon>Klebsormidium</taxon>
    </lineage>
</organism>
<dbReference type="InterPro" id="IPR013083">
    <property type="entry name" value="Znf_RING/FYVE/PHD"/>
</dbReference>
<dbReference type="InterPro" id="IPR001841">
    <property type="entry name" value="Znf_RING"/>
</dbReference>
<keyword evidence="3" id="KW-0812">Transmembrane</keyword>
<dbReference type="OMA" id="ANTECVI"/>
<dbReference type="InterPro" id="IPR053070">
    <property type="entry name" value="RING-type_E3_ubiquitin-ligase"/>
</dbReference>
<evidence type="ECO:0000256" key="1">
    <source>
        <dbReference type="PROSITE-ProRule" id="PRU00175"/>
    </source>
</evidence>
<proteinExistence type="predicted"/>
<keyword evidence="4" id="KW-0732">Signal</keyword>
<gene>
    <name evidence="6" type="ORF">KFL_002120070</name>
</gene>
<keyword evidence="3" id="KW-0472">Membrane</keyword>
<evidence type="ECO:0000313" key="6">
    <source>
        <dbReference type="EMBL" id="GAQ84913.1"/>
    </source>
</evidence>
<dbReference type="GO" id="GO:0008270">
    <property type="term" value="F:zinc ion binding"/>
    <property type="evidence" value="ECO:0007669"/>
    <property type="project" value="UniProtKB-KW"/>
</dbReference>
<feature type="chain" id="PRO_5012801730" evidence="4">
    <location>
        <begin position="24"/>
        <end position="324"/>
    </location>
</feature>
<feature type="region of interest" description="Disordered" evidence="2">
    <location>
        <begin position="305"/>
        <end position="324"/>
    </location>
</feature>
<dbReference type="PROSITE" id="PS50089">
    <property type="entry name" value="ZF_RING_2"/>
    <property type="match status" value="1"/>
</dbReference>
<dbReference type="STRING" id="105231.A0A1Y1I358"/>
<dbReference type="Gene3D" id="3.30.40.10">
    <property type="entry name" value="Zinc/RING finger domain, C3HC4 (zinc finger)"/>
    <property type="match status" value="1"/>
</dbReference>
<evidence type="ECO:0000256" key="4">
    <source>
        <dbReference type="SAM" id="SignalP"/>
    </source>
</evidence>
<reference evidence="6 7" key="1">
    <citation type="journal article" date="2014" name="Nat. Commun.">
        <title>Klebsormidium flaccidum genome reveals primary factors for plant terrestrial adaptation.</title>
        <authorList>
            <person name="Hori K."/>
            <person name="Maruyama F."/>
            <person name="Fujisawa T."/>
            <person name="Togashi T."/>
            <person name="Yamamoto N."/>
            <person name="Seo M."/>
            <person name="Sato S."/>
            <person name="Yamada T."/>
            <person name="Mori H."/>
            <person name="Tajima N."/>
            <person name="Moriyama T."/>
            <person name="Ikeuchi M."/>
            <person name="Watanabe M."/>
            <person name="Wada H."/>
            <person name="Kobayashi K."/>
            <person name="Saito M."/>
            <person name="Masuda T."/>
            <person name="Sasaki-Sekimoto Y."/>
            <person name="Mashiguchi K."/>
            <person name="Awai K."/>
            <person name="Shimojima M."/>
            <person name="Masuda S."/>
            <person name="Iwai M."/>
            <person name="Nobusawa T."/>
            <person name="Narise T."/>
            <person name="Kondo S."/>
            <person name="Saito H."/>
            <person name="Sato R."/>
            <person name="Murakawa M."/>
            <person name="Ihara Y."/>
            <person name="Oshima-Yamada Y."/>
            <person name="Ohtaka K."/>
            <person name="Satoh M."/>
            <person name="Sonobe K."/>
            <person name="Ishii M."/>
            <person name="Ohtani R."/>
            <person name="Kanamori-Sato M."/>
            <person name="Honoki R."/>
            <person name="Miyazaki D."/>
            <person name="Mochizuki H."/>
            <person name="Umetsu J."/>
            <person name="Higashi K."/>
            <person name="Shibata D."/>
            <person name="Kamiya Y."/>
            <person name="Sato N."/>
            <person name="Nakamura Y."/>
            <person name="Tabata S."/>
            <person name="Ida S."/>
            <person name="Kurokawa K."/>
            <person name="Ohta H."/>
        </authorList>
    </citation>
    <scope>NUCLEOTIDE SEQUENCE [LARGE SCALE GENOMIC DNA]</scope>
    <source>
        <strain evidence="6 7">NIES-2285</strain>
    </source>
</reference>
<evidence type="ECO:0000256" key="3">
    <source>
        <dbReference type="SAM" id="Phobius"/>
    </source>
</evidence>
<dbReference type="Pfam" id="PF13639">
    <property type="entry name" value="zf-RING_2"/>
    <property type="match status" value="1"/>
</dbReference>
<protein>
    <submittedName>
        <fullName evidence="6">Zinc finger RING-type domain containing protein</fullName>
    </submittedName>
</protein>
<keyword evidence="3" id="KW-1133">Transmembrane helix</keyword>
<dbReference type="SUPFAM" id="SSF57850">
    <property type="entry name" value="RING/U-box"/>
    <property type="match status" value="1"/>
</dbReference>
<feature type="domain" description="RING-type" evidence="5">
    <location>
        <begin position="215"/>
        <end position="257"/>
    </location>
</feature>
<keyword evidence="1" id="KW-0863">Zinc-finger</keyword>